<name>A0A915MQK2_MELJA</name>
<dbReference type="PANTHER" id="PTHR13364:SF6">
    <property type="entry name" value="SPERMATOGENESIS-DEFECTIVE PROTEIN 39 HOMOLOG"/>
    <property type="match status" value="1"/>
</dbReference>
<evidence type="ECO:0000256" key="5">
    <source>
        <dbReference type="ARBA" id="ARBA00023329"/>
    </source>
</evidence>
<feature type="region of interest" description="Disordered" evidence="6">
    <location>
        <begin position="65"/>
        <end position="90"/>
    </location>
</feature>
<dbReference type="GO" id="GO:0005769">
    <property type="term" value="C:early endosome"/>
    <property type="evidence" value="ECO:0007669"/>
    <property type="project" value="UniProtKB-SubCell"/>
</dbReference>
<feature type="compositionally biased region" description="Polar residues" evidence="6">
    <location>
        <begin position="128"/>
        <end position="146"/>
    </location>
</feature>
<keyword evidence="5" id="KW-0968">Cytoplasmic vesicle</keyword>
<reference evidence="8" key="1">
    <citation type="submission" date="2022-11" db="UniProtKB">
        <authorList>
            <consortium name="WormBaseParasite"/>
        </authorList>
    </citation>
    <scope>IDENTIFICATION</scope>
</reference>
<feature type="region of interest" description="Disordered" evidence="6">
    <location>
        <begin position="120"/>
        <end position="146"/>
    </location>
</feature>
<feature type="compositionally biased region" description="Polar residues" evidence="6">
    <location>
        <begin position="81"/>
        <end position="90"/>
    </location>
</feature>
<dbReference type="GO" id="GO:0007034">
    <property type="term" value="P:vacuolar transport"/>
    <property type="evidence" value="ECO:0007669"/>
    <property type="project" value="TreeGrafter"/>
</dbReference>
<comment type="subcellular location">
    <subcellularLocation>
        <location evidence="2">Cytoplasmic vesicle</location>
    </subcellularLocation>
    <subcellularLocation>
        <location evidence="1">Early endosome</location>
    </subcellularLocation>
    <subcellularLocation>
        <location evidence="3">Late endosome</location>
    </subcellularLocation>
</comment>
<evidence type="ECO:0000313" key="7">
    <source>
        <dbReference type="Proteomes" id="UP000887561"/>
    </source>
</evidence>
<sequence>MSNFVGIREDDYLDLSANCSSRLDFVNNDIWDGLFSPSNGQQPQTSSYSLSDVFREQVDVEDFDGNFNKSAGSQAKKKPPQSVSDSGSEQQQQLASVLNELKEVIFIIVIARSAAFRVSPSSHQSSSCPTAKSSTKSENNSICSTTKTSSNSTIQLDYSRLKAEHRKLKKYFEADYKNRFKPLPMNETVRRLCNCEPTSLDLYISKKDKLDLLDGGLESGNWDVVITIIQFIKRTLDNPIFRSILMERPEAAQYYVTYLKESGDRQELLYTLYGLGRIVEATMEEFKIACQHKDPKKKLDSLRHCLHDGFHHPDLTNERKFLEEWICLLETHTNSTK</sequence>
<dbReference type="Proteomes" id="UP000887561">
    <property type="component" value="Unplaced"/>
</dbReference>
<evidence type="ECO:0000256" key="2">
    <source>
        <dbReference type="ARBA" id="ARBA00004541"/>
    </source>
</evidence>
<evidence type="ECO:0000256" key="4">
    <source>
        <dbReference type="ARBA" id="ARBA00022753"/>
    </source>
</evidence>
<dbReference type="WBParaSite" id="scaffold4564_cov155.g8348">
    <property type="protein sequence ID" value="scaffold4564_cov155.g8348"/>
    <property type="gene ID" value="scaffold4564_cov155.g8348"/>
</dbReference>
<dbReference type="GO" id="GO:0006886">
    <property type="term" value="P:intracellular protein transport"/>
    <property type="evidence" value="ECO:0007669"/>
    <property type="project" value="TreeGrafter"/>
</dbReference>
<proteinExistence type="predicted"/>
<accession>A0A915MQK2</accession>
<dbReference type="InterPro" id="IPR040057">
    <property type="entry name" value="Spe-39"/>
</dbReference>
<dbReference type="PANTHER" id="PTHR13364">
    <property type="entry name" value="DEFECTIVE SPERMATOGENESIS PROTEIN 39"/>
    <property type="match status" value="1"/>
</dbReference>
<evidence type="ECO:0000313" key="8">
    <source>
        <dbReference type="WBParaSite" id="scaffold4564_cov155.g8348"/>
    </source>
</evidence>
<protein>
    <submittedName>
        <fullName evidence="8">Uncharacterized protein</fullName>
    </submittedName>
</protein>
<keyword evidence="4" id="KW-0967">Endosome</keyword>
<evidence type="ECO:0000256" key="1">
    <source>
        <dbReference type="ARBA" id="ARBA00004412"/>
    </source>
</evidence>
<evidence type="ECO:0000256" key="6">
    <source>
        <dbReference type="SAM" id="MobiDB-lite"/>
    </source>
</evidence>
<evidence type="ECO:0000256" key="3">
    <source>
        <dbReference type="ARBA" id="ARBA00004603"/>
    </source>
</evidence>
<dbReference type="AlphaFoldDB" id="A0A915MQK2"/>
<organism evidence="7 8">
    <name type="scientific">Meloidogyne javanica</name>
    <name type="common">Root-knot nematode worm</name>
    <dbReference type="NCBI Taxonomy" id="6303"/>
    <lineage>
        <taxon>Eukaryota</taxon>
        <taxon>Metazoa</taxon>
        <taxon>Ecdysozoa</taxon>
        <taxon>Nematoda</taxon>
        <taxon>Chromadorea</taxon>
        <taxon>Rhabditida</taxon>
        <taxon>Tylenchina</taxon>
        <taxon>Tylenchomorpha</taxon>
        <taxon>Tylenchoidea</taxon>
        <taxon>Meloidogynidae</taxon>
        <taxon>Meloidogyninae</taxon>
        <taxon>Meloidogyne</taxon>
        <taxon>Meloidogyne incognita group</taxon>
    </lineage>
</organism>
<dbReference type="GO" id="GO:0005770">
    <property type="term" value="C:late endosome"/>
    <property type="evidence" value="ECO:0007669"/>
    <property type="project" value="UniProtKB-SubCell"/>
</dbReference>
<keyword evidence="7" id="KW-1185">Reference proteome</keyword>